<dbReference type="EMBL" id="JAFCJH010000038">
    <property type="protein sequence ID" value="MBR0799399.1"/>
    <property type="molecule type" value="Genomic_DNA"/>
</dbReference>
<dbReference type="InterPro" id="IPR008920">
    <property type="entry name" value="TF_FadR/GntR_C"/>
</dbReference>
<keyword evidence="1" id="KW-0805">Transcription regulation</keyword>
<dbReference type="SMART" id="SM00895">
    <property type="entry name" value="FCD"/>
    <property type="match status" value="1"/>
</dbReference>
<evidence type="ECO:0000313" key="6">
    <source>
        <dbReference type="EMBL" id="MBR0799399.1"/>
    </source>
</evidence>
<dbReference type="PROSITE" id="PS50949">
    <property type="entry name" value="HTH_GNTR"/>
    <property type="match status" value="1"/>
</dbReference>
<gene>
    <name evidence="6" type="ORF">JQ615_28845</name>
</gene>
<dbReference type="Gene3D" id="1.10.10.10">
    <property type="entry name" value="Winged helix-like DNA-binding domain superfamily/Winged helix DNA-binding domain"/>
    <property type="match status" value="1"/>
</dbReference>
<sequence>MRAEVPATAPKKSELRASAGHRRAGRPRTATAAARIYAGLRAELVSLLRRPGDPILESEIALSYGVSRTPVREAILRLSDEGLVEIFPQSGILVSRIPLTALPEAIIIRRSLEDTTTRMATERASASQILNLRSILERQREADSAGDREAFHQADEAFHAAIADIAGHPGIWKLILQVKVHVDRFRRLTLPKQGRMAEVIAEHASILTAIELRDPAAAGSAMVRHLERLHADISATRHDNPEFFDQRD</sequence>
<dbReference type="Proteomes" id="UP001315278">
    <property type="component" value="Unassembled WGS sequence"/>
</dbReference>
<dbReference type="PANTHER" id="PTHR43537">
    <property type="entry name" value="TRANSCRIPTIONAL REGULATOR, GNTR FAMILY"/>
    <property type="match status" value="1"/>
</dbReference>
<evidence type="ECO:0000256" key="1">
    <source>
        <dbReference type="ARBA" id="ARBA00023015"/>
    </source>
</evidence>
<evidence type="ECO:0000313" key="7">
    <source>
        <dbReference type="Proteomes" id="UP001315278"/>
    </source>
</evidence>
<dbReference type="InterPro" id="IPR036388">
    <property type="entry name" value="WH-like_DNA-bd_sf"/>
</dbReference>
<dbReference type="InterPro" id="IPR036390">
    <property type="entry name" value="WH_DNA-bd_sf"/>
</dbReference>
<evidence type="ECO:0000256" key="4">
    <source>
        <dbReference type="SAM" id="MobiDB-lite"/>
    </source>
</evidence>
<feature type="domain" description="HTH gntR-type" evidence="5">
    <location>
        <begin position="30"/>
        <end position="97"/>
    </location>
</feature>
<name>A0ABS5FRG4_9BRAD</name>
<feature type="region of interest" description="Disordered" evidence="4">
    <location>
        <begin position="1"/>
        <end position="27"/>
    </location>
</feature>
<dbReference type="SMART" id="SM00345">
    <property type="entry name" value="HTH_GNTR"/>
    <property type="match status" value="1"/>
</dbReference>
<dbReference type="SUPFAM" id="SSF46785">
    <property type="entry name" value="Winged helix' DNA-binding domain"/>
    <property type="match status" value="1"/>
</dbReference>
<evidence type="ECO:0000256" key="3">
    <source>
        <dbReference type="ARBA" id="ARBA00023163"/>
    </source>
</evidence>
<dbReference type="InterPro" id="IPR000524">
    <property type="entry name" value="Tscrpt_reg_HTH_GntR"/>
</dbReference>
<keyword evidence="7" id="KW-1185">Reference proteome</keyword>
<dbReference type="SUPFAM" id="SSF48008">
    <property type="entry name" value="GntR ligand-binding domain-like"/>
    <property type="match status" value="1"/>
</dbReference>
<dbReference type="Pfam" id="PF07729">
    <property type="entry name" value="FCD"/>
    <property type="match status" value="1"/>
</dbReference>
<proteinExistence type="predicted"/>
<evidence type="ECO:0000259" key="5">
    <source>
        <dbReference type="PROSITE" id="PS50949"/>
    </source>
</evidence>
<protein>
    <submittedName>
        <fullName evidence="6">GntR family transcriptional regulator</fullName>
    </submittedName>
</protein>
<dbReference type="Gene3D" id="1.20.120.530">
    <property type="entry name" value="GntR ligand-binding domain-like"/>
    <property type="match status" value="1"/>
</dbReference>
<evidence type="ECO:0000256" key="2">
    <source>
        <dbReference type="ARBA" id="ARBA00023125"/>
    </source>
</evidence>
<keyword evidence="2" id="KW-0238">DNA-binding</keyword>
<keyword evidence="3" id="KW-0804">Transcription</keyword>
<reference evidence="7" key="1">
    <citation type="journal article" date="2021" name="ISME J.">
        <title>Evolutionary origin and ecological implication of a unique nif island in free-living Bradyrhizobium lineages.</title>
        <authorList>
            <person name="Tao J."/>
        </authorList>
    </citation>
    <scope>NUCLEOTIDE SEQUENCE [LARGE SCALE GENOMIC DNA]</scope>
    <source>
        <strain evidence="7">SZCCT0434</strain>
    </source>
</reference>
<dbReference type="InterPro" id="IPR011711">
    <property type="entry name" value="GntR_C"/>
</dbReference>
<dbReference type="PANTHER" id="PTHR43537:SF45">
    <property type="entry name" value="GNTR FAMILY REGULATORY PROTEIN"/>
    <property type="match status" value="1"/>
</dbReference>
<organism evidence="6 7">
    <name type="scientific">Bradyrhizobium jicamae</name>
    <dbReference type="NCBI Taxonomy" id="280332"/>
    <lineage>
        <taxon>Bacteria</taxon>
        <taxon>Pseudomonadati</taxon>
        <taxon>Pseudomonadota</taxon>
        <taxon>Alphaproteobacteria</taxon>
        <taxon>Hyphomicrobiales</taxon>
        <taxon>Nitrobacteraceae</taxon>
        <taxon>Bradyrhizobium</taxon>
    </lineage>
</organism>
<comment type="caution">
    <text evidence="6">The sequence shown here is derived from an EMBL/GenBank/DDBJ whole genome shotgun (WGS) entry which is preliminary data.</text>
</comment>
<dbReference type="Pfam" id="PF00392">
    <property type="entry name" value="GntR"/>
    <property type="match status" value="1"/>
</dbReference>
<accession>A0ABS5FRG4</accession>